<dbReference type="GO" id="GO:0004140">
    <property type="term" value="F:dephospho-CoA kinase activity"/>
    <property type="evidence" value="ECO:0007669"/>
    <property type="project" value="UniProtKB-EC"/>
</dbReference>
<dbReference type="PANTHER" id="PTHR10695">
    <property type="entry name" value="DEPHOSPHO-COA KINASE-RELATED"/>
    <property type="match status" value="1"/>
</dbReference>
<protein>
    <submittedName>
        <fullName evidence="3">Dephospho-CoA kinase</fullName>
        <ecNumber evidence="3">2.7.1.24</ecNumber>
    </submittedName>
</protein>
<dbReference type="PROSITE" id="PS51219">
    <property type="entry name" value="DPCK"/>
    <property type="match status" value="1"/>
</dbReference>
<reference evidence="3" key="1">
    <citation type="submission" date="2019-08" db="EMBL/GenBank/DDBJ databases">
        <authorList>
            <person name="Kucharzyk K."/>
            <person name="Murdoch R.W."/>
            <person name="Higgins S."/>
            <person name="Loffler F."/>
        </authorList>
    </citation>
    <scope>NUCLEOTIDE SEQUENCE</scope>
</reference>
<dbReference type="AlphaFoldDB" id="A0A645AF67"/>
<dbReference type="HAMAP" id="MF_00376">
    <property type="entry name" value="Dephospho_CoA_kinase"/>
    <property type="match status" value="1"/>
</dbReference>
<dbReference type="GO" id="GO:0015937">
    <property type="term" value="P:coenzyme A biosynthetic process"/>
    <property type="evidence" value="ECO:0007669"/>
    <property type="project" value="InterPro"/>
</dbReference>
<dbReference type="Gene3D" id="3.40.50.300">
    <property type="entry name" value="P-loop containing nucleotide triphosphate hydrolases"/>
    <property type="match status" value="1"/>
</dbReference>
<dbReference type="Pfam" id="PF01121">
    <property type="entry name" value="CoaE"/>
    <property type="match status" value="1"/>
</dbReference>
<dbReference type="EMBL" id="VSSQ01013517">
    <property type="protein sequence ID" value="MPM51667.1"/>
    <property type="molecule type" value="Genomic_DNA"/>
</dbReference>
<dbReference type="InterPro" id="IPR027417">
    <property type="entry name" value="P-loop_NTPase"/>
</dbReference>
<gene>
    <name evidence="3" type="primary">coaE_32</name>
    <name evidence="3" type="ORF">SDC9_98418</name>
</gene>
<dbReference type="CDD" id="cd02022">
    <property type="entry name" value="DPCK"/>
    <property type="match status" value="1"/>
</dbReference>
<dbReference type="EC" id="2.7.1.24" evidence="3"/>
<keyword evidence="3" id="KW-0808">Transferase</keyword>
<accession>A0A645AF67</accession>
<organism evidence="3">
    <name type="scientific">bioreactor metagenome</name>
    <dbReference type="NCBI Taxonomy" id="1076179"/>
    <lineage>
        <taxon>unclassified sequences</taxon>
        <taxon>metagenomes</taxon>
        <taxon>ecological metagenomes</taxon>
    </lineage>
</organism>
<dbReference type="GO" id="GO:0005524">
    <property type="term" value="F:ATP binding"/>
    <property type="evidence" value="ECO:0007669"/>
    <property type="project" value="UniProtKB-KW"/>
</dbReference>
<keyword evidence="3" id="KW-0418">Kinase</keyword>
<evidence type="ECO:0000313" key="3">
    <source>
        <dbReference type="EMBL" id="MPM51667.1"/>
    </source>
</evidence>
<dbReference type="NCBIfam" id="TIGR00152">
    <property type="entry name" value="dephospho-CoA kinase"/>
    <property type="match status" value="1"/>
</dbReference>
<name>A0A645AF67_9ZZZZ</name>
<evidence type="ECO:0000256" key="2">
    <source>
        <dbReference type="ARBA" id="ARBA00022840"/>
    </source>
</evidence>
<dbReference type="InterPro" id="IPR001977">
    <property type="entry name" value="Depp_CoAkinase"/>
</dbReference>
<evidence type="ECO:0000256" key="1">
    <source>
        <dbReference type="ARBA" id="ARBA00022741"/>
    </source>
</evidence>
<dbReference type="SUPFAM" id="SSF52540">
    <property type="entry name" value="P-loop containing nucleoside triphosphate hydrolases"/>
    <property type="match status" value="1"/>
</dbReference>
<keyword evidence="2" id="KW-0067">ATP-binding</keyword>
<keyword evidence="1" id="KW-0547">Nucleotide-binding</keyword>
<comment type="caution">
    <text evidence="3">The sequence shown here is derived from an EMBL/GenBank/DDBJ whole genome shotgun (WGS) entry which is preliminary data.</text>
</comment>
<sequence>MTIKINAYGLTGNMGCGKSTVAKLLKKRKNVCVLDCDQISKEILFDIKNKSKIEKILGKEVSEAEIIFKDPIKKQKLEKFIHPKVWQKVRKEIKNGSKDTIYIVESALIYETKMKSSFKGIILVTCNKKEQFKRIKERNNWTDKQIKERLKNQIPDKNKKGNVLIKIDTNCSMKELESKVEKIYF</sequence>
<proteinExistence type="inferred from homology"/>
<dbReference type="PANTHER" id="PTHR10695:SF46">
    <property type="entry name" value="BIFUNCTIONAL COENZYME A SYNTHASE-RELATED"/>
    <property type="match status" value="1"/>
</dbReference>